<dbReference type="AlphaFoldDB" id="A0A101M9Y6"/>
<dbReference type="EMBL" id="LLXE01000443">
    <property type="protein sequence ID" value="KUM56726.1"/>
    <property type="molecule type" value="Genomic_DNA"/>
</dbReference>
<dbReference type="Proteomes" id="UP000055045">
    <property type="component" value="Unassembled WGS sequence"/>
</dbReference>
<protein>
    <submittedName>
        <fullName evidence="2">Uncharacterized protein</fullName>
    </submittedName>
</protein>
<evidence type="ECO:0000313" key="2">
    <source>
        <dbReference type="EMBL" id="KUM56726.1"/>
    </source>
</evidence>
<comment type="caution">
    <text evidence="2">The sequence shown here is derived from an EMBL/GenBank/DDBJ whole genome shotgun (WGS) entry which is preliminary data.</text>
</comment>
<gene>
    <name evidence="2" type="ORF">ACN42_g10475</name>
</gene>
<proteinExistence type="predicted"/>
<evidence type="ECO:0000256" key="1">
    <source>
        <dbReference type="SAM" id="MobiDB-lite"/>
    </source>
</evidence>
<dbReference type="OrthoDB" id="4337606at2759"/>
<feature type="region of interest" description="Disordered" evidence="1">
    <location>
        <begin position="1"/>
        <end position="35"/>
    </location>
</feature>
<accession>A0A101M9Y6</accession>
<reference evidence="2 3" key="1">
    <citation type="submission" date="2015-10" db="EMBL/GenBank/DDBJ databases">
        <title>Genome sequencing of Penicillium freii.</title>
        <authorList>
            <person name="Nguyen H.D."/>
            <person name="Visagie C.M."/>
            <person name="Seifert K.A."/>
        </authorList>
    </citation>
    <scope>NUCLEOTIDE SEQUENCE [LARGE SCALE GENOMIC DNA]</scope>
    <source>
        <strain evidence="2 3">DAOM 242723</strain>
    </source>
</reference>
<sequence length="174" mass="19857">MSQQEVPAQHSKAIYSESAQTYSDDGARHESDDEPMVYKISKDYATIARRERDSLLAEGADPDSVILQSELHNYVPRRENDSVDEYTKRYADTMMEMTRRGVRILNDKLTGDHMPSIFGTASGKIFDLGPESGSTKGEYREFTQWLWGVQGAEQIEVPEKWLKFEKPAEGKDEQ</sequence>
<keyword evidence="3" id="KW-1185">Reference proteome</keyword>
<evidence type="ECO:0000313" key="3">
    <source>
        <dbReference type="Proteomes" id="UP000055045"/>
    </source>
</evidence>
<name>A0A101M9Y6_PENFR</name>
<organism evidence="2 3">
    <name type="scientific">Penicillium freii</name>
    <dbReference type="NCBI Taxonomy" id="48697"/>
    <lineage>
        <taxon>Eukaryota</taxon>
        <taxon>Fungi</taxon>
        <taxon>Dikarya</taxon>
        <taxon>Ascomycota</taxon>
        <taxon>Pezizomycotina</taxon>
        <taxon>Eurotiomycetes</taxon>
        <taxon>Eurotiomycetidae</taxon>
        <taxon>Eurotiales</taxon>
        <taxon>Aspergillaceae</taxon>
        <taxon>Penicillium</taxon>
    </lineage>
</organism>